<evidence type="ECO:0000313" key="9">
    <source>
        <dbReference type="EMBL" id="KAK8977242.1"/>
    </source>
</evidence>
<evidence type="ECO:0000259" key="8">
    <source>
        <dbReference type="Pfam" id="PF01490"/>
    </source>
</evidence>
<keyword evidence="4" id="KW-0029">Amino-acid transport</keyword>
<gene>
    <name evidence="9" type="ORF">V6N11_021328</name>
</gene>
<feature type="transmembrane region" description="Helical" evidence="7">
    <location>
        <begin position="173"/>
        <end position="196"/>
    </location>
</feature>
<evidence type="ECO:0000256" key="1">
    <source>
        <dbReference type="ARBA" id="ARBA00004141"/>
    </source>
</evidence>
<evidence type="ECO:0000313" key="10">
    <source>
        <dbReference type="Proteomes" id="UP001396334"/>
    </source>
</evidence>
<protein>
    <recommendedName>
        <fullName evidence="8">Amino acid transporter transmembrane domain-containing protein</fullName>
    </recommendedName>
</protein>
<name>A0ABR2NM60_9ROSI</name>
<dbReference type="EMBL" id="JBBPBN010000124">
    <property type="protein sequence ID" value="KAK8977242.1"/>
    <property type="molecule type" value="Genomic_DNA"/>
</dbReference>
<feature type="transmembrane region" description="Helical" evidence="7">
    <location>
        <begin position="141"/>
        <end position="161"/>
    </location>
</feature>
<keyword evidence="5 7" id="KW-1133">Transmembrane helix</keyword>
<dbReference type="PANTHER" id="PTHR22950:SF698">
    <property type="entry name" value="AMINO ACID TRANSPORTER TRANSMEMBRANE DOMAIN-CONTAINING PROTEIN"/>
    <property type="match status" value="1"/>
</dbReference>
<evidence type="ECO:0000256" key="5">
    <source>
        <dbReference type="ARBA" id="ARBA00022989"/>
    </source>
</evidence>
<dbReference type="Proteomes" id="UP001396334">
    <property type="component" value="Unassembled WGS sequence"/>
</dbReference>
<reference evidence="9 10" key="1">
    <citation type="journal article" date="2024" name="G3 (Bethesda)">
        <title>Genome assembly of Hibiscus sabdariffa L. provides insights into metabolisms of medicinal natural products.</title>
        <authorList>
            <person name="Kim T."/>
        </authorList>
    </citation>
    <scope>NUCLEOTIDE SEQUENCE [LARGE SCALE GENOMIC DNA]</scope>
    <source>
        <strain evidence="9">TK-2024</strain>
        <tissue evidence="9">Old leaves</tissue>
    </source>
</reference>
<dbReference type="Pfam" id="PF01490">
    <property type="entry name" value="Aa_trans"/>
    <property type="match status" value="1"/>
</dbReference>
<sequence>MNSSGVAEVDSSGAAEITHAMNSSGVAEIDSSGAAEITHTMDSSGAAEILERQNEVQQQPSNGTNFLRTCFNGLNALSGVGILSIPYALAQGGWLSSVFLFLVAFLCWYTGLLLRRCMDAHPLIKTYPDIGEHAFGYKGRVIVSVFLYVELYLVAVEFLILEGDNMDKLFPNMAFKVAGMTIGGKQAFVILTSLVVLPTTWLKSLGLLAYFSAGGVLASFIIVICIFWIGAVDKVGFNESGVTLNWSGIPIAISFTCMLHHKYHQLRIDGGYGLPNDVAIGGDIAPISVKGGGFLEGTEAIFVDSTEGVVANSDSSGVVLSPNKFEALCNAVVEHEPIASLRKNWVAAAGV</sequence>
<feature type="transmembrane region" description="Helical" evidence="7">
    <location>
        <begin position="94"/>
        <end position="114"/>
    </location>
</feature>
<evidence type="ECO:0000256" key="7">
    <source>
        <dbReference type="SAM" id="Phobius"/>
    </source>
</evidence>
<feature type="domain" description="Amino acid transporter transmembrane" evidence="8">
    <location>
        <begin position="64"/>
        <end position="242"/>
    </location>
</feature>
<proteinExistence type="predicted"/>
<evidence type="ECO:0000256" key="3">
    <source>
        <dbReference type="ARBA" id="ARBA00022692"/>
    </source>
</evidence>
<keyword evidence="6 7" id="KW-0472">Membrane</keyword>
<evidence type="ECO:0000256" key="6">
    <source>
        <dbReference type="ARBA" id="ARBA00023136"/>
    </source>
</evidence>
<accession>A0ABR2NM60</accession>
<feature type="transmembrane region" description="Helical" evidence="7">
    <location>
        <begin position="242"/>
        <end position="259"/>
    </location>
</feature>
<evidence type="ECO:0000256" key="2">
    <source>
        <dbReference type="ARBA" id="ARBA00022448"/>
    </source>
</evidence>
<comment type="caution">
    <text evidence="9">The sequence shown here is derived from an EMBL/GenBank/DDBJ whole genome shotgun (WGS) entry which is preliminary data.</text>
</comment>
<keyword evidence="2" id="KW-0813">Transport</keyword>
<dbReference type="InterPro" id="IPR013057">
    <property type="entry name" value="AA_transpt_TM"/>
</dbReference>
<keyword evidence="3 7" id="KW-0812">Transmembrane</keyword>
<evidence type="ECO:0000256" key="4">
    <source>
        <dbReference type="ARBA" id="ARBA00022970"/>
    </source>
</evidence>
<keyword evidence="10" id="KW-1185">Reference proteome</keyword>
<dbReference type="PANTHER" id="PTHR22950">
    <property type="entry name" value="AMINO ACID TRANSPORTER"/>
    <property type="match status" value="1"/>
</dbReference>
<feature type="transmembrane region" description="Helical" evidence="7">
    <location>
        <begin position="208"/>
        <end position="230"/>
    </location>
</feature>
<organism evidence="9 10">
    <name type="scientific">Hibiscus sabdariffa</name>
    <name type="common">roselle</name>
    <dbReference type="NCBI Taxonomy" id="183260"/>
    <lineage>
        <taxon>Eukaryota</taxon>
        <taxon>Viridiplantae</taxon>
        <taxon>Streptophyta</taxon>
        <taxon>Embryophyta</taxon>
        <taxon>Tracheophyta</taxon>
        <taxon>Spermatophyta</taxon>
        <taxon>Magnoliopsida</taxon>
        <taxon>eudicotyledons</taxon>
        <taxon>Gunneridae</taxon>
        <taxon>Pentapetalae</taxon>
        <taxon>rosids</taxon>
        <taxon>malvids</taxon>
        <taxon>Malvales</taxon>
        <taxon>Malvaceae</taxon>
        <taxon>Malvoideae</taxon>
        <taxon>Hibiscus</taxon>
    </lineage>
</organism>
<comment type="subcellular location">
    <subcellularLocation>
        <location evidence="1">Membrane</location>
        <topology evidence="1">Multi-pass membrane protein</topology>
    </subcellularLocation>
</comment>